<organism evidence="2 3">
    <name type="scientific">Flavobacterium macacae</name>
    <dbReference type="NCBI Taxonomy" id="2488993"/>
    <lineage>
        <taxon>Bacteria</taxon>
        <taxon>Pseudomonadati</taxon>
        <taxon>Bacteroidota</taxon>
        <taxon>Flavobacteriia</taxon>
        <taxon>Flavobacteriales</taxon>
        <taxon>Flavobacteriaceae</taxon>
        <taxon>Flavobacterium</taxon>
    </lineage>
</organism>
<feature type="non-terminal residue" evidence="2">
    <location>
        <position position="196"/>
    </location>
</feature>
<dbReference type="AlphaFoldDB" id="A0A3P3VX21"/>
<dbReference type="RefSeq" id="WP_148096075.1">
    <property type="nucleotide sequence ID" value="NZ_RQVR01000055.1"/>
</dbReference>
<evidence type="ECO:0000313" key="2">
    <source>
        <dbReference type="EMBL" id="RRJ86897.1"/>
    </source>
</evidence>
<accession>A0A3P3VX21</accession>
<name>A0A3P3VX21_9FLAO</name>
<comment type="caution">
    <text evidence="2">The sequence shown here is derived from an EMBL/GenBank/DDBJ whole genome shotgun (WGS) entry which is preliminary data.</text>
</comment>
<sequence length="196" mass="20864">MKLKNILRKASFLFIFSLFFSQNSFAQCFQIESILVDACDGTNNTEGRNEMVRFKVGPAAINTSPMIVNWPSNSWGGLRQDAGTAAKVATINANILAAGGCGQVLEPVGGVLPANATVILVTSYNYDINSNPFGAITDTIYLLFQNADTGNGGHFGNYGNSGNNSRTLSISFGSCNDTVTYNRSLLTDQNGQNVAA</sequence>
<evidence type="ECO:0000256" key="1">
    <source>
        <dbReference type="SAM" id="SignalP"/>
    </source>
</evidence>
<keyword evidence="3" id="KW-1185">Reference proteome</keyword>
<dbReference type="OrthoDB" id="1281257at2"/>
<reference evidence="2 3" key="1">
    <citation type="submission" date="2018-11" db="EMBL/GenBank/DDBJ databases">
        <title>Flavobacterium sp. nov., YIM 102600 draft genome.</title>
        <authorList>
            <person name="Li G."/>
            <person name="Jiang Y."/>
        </authorList>
    </citation>
    <scope>NUCLEOTIDE SEQUENCE [LARGE SCALE GENOMIC DNA]</scope>
    <source>
        <strain evidence="2 3">YIM 102600</strain>
    </source>
</reference>
<keyword evidence="1" id="KW-0732">Signal</keyword>
<dbReference type="Proteomes" id="UP000271937">
    <property type="component" value="Unassembled WGS sequence"/>
</dbReference>
<protein>
    <submittedName>
        <fullName evidence="2">Uncharacterized protein</fullName>
    </submittedName>
</protein>
<dbReference type="EMBL" id="RQVR01000055">
    <property type="protein sequence ID" value="RRJ86897.1"/>
    <property type="molecule type" value="Genomic_DNA"/>
</dbReference>
<feature type="signal peptide" evidence="1">
    <location>
        <begin position="1"/>
        <end position="26"/>
    </location>
</feature>
<gene>
    <name evidence="2" type="ORF">EG849_15510</name>
</gene>
<feature type="chain" id="PRO_5018163095" evidence="1">
    <location>
        <begin position="27"/>
        <end position="196"/>
    </location>
</feature>
<proteinExistence type="predicted"/>
<evidence type="ECO:0000313" key="3">
    <source>
        <dbReference type="Proteomes" id="UP000271937"/>
    </source>
</evidence>